<dbReference type="PANTHER" id="PTHR43825">
    <property type="entry name" value="PYRUVATE DEHYDROGENASE E1 COMPONENT"/>
    <property type="match status" value="1"/>
</dbReference>
<evidence type="ECO:0000256" key="4">
    <source>
        <dbReference type="ARBA" id="ARBA00023052"/>
    </source>
</evidence>
<evidence type="ECO:0000256" key="1">
    <source>
        <dbReference type="ARBA" id="ARBA00001964"/>
    </source>
</evidence>
<dbReference type="Gene3D" id="3.40.50.920">
    <property type="match status" value="1"/>
</dbReference>
<dbReference type="Pfam" id="PF02780">
    <property type="entry name" value="Transketolase_C"/>
    <property type="match status" value="1"/>
</dbReference>
<dbReference type="CDD" id="cd07033">
    <property type="entry name" value="TPP_PYR_DXS_TK_like"/>
    <property type="match status" value="1"/>
</dbReference>
<reference evidence="6 7" key="1">
    <citation type="journal article" date="2016" name="Nat. Commun.">
        <title>Thousands of microbial genomes shed light on interconnected biogeochemical processes in an aquifer system.</title>
        <authorList>
            <person name="Anantharaman K."/>
            <person name="Brown C.T."/>
            <person name="Hug L.A."/>
            <person name="Sharon I."/>
            <person name="Castelle C.J."/>
            <person name="Probst A.J."/>
            <person name="Thomas B.C."/>
            <person name="Singh A."/>
            <person name="Wilkins M.J."/>
            <person name="Karaoz U."/>
            <person name="Brodie E.L."/>
            <person name="Williams K.H."/>
            <person name="Hubbard S.S."/>
            <person name="Banfield J.F."/>
        </authorList>
    </citation>
    <scope>NUCLEOTIDE SEQUENCE [LARGE SCALE GENOMIC DNA]</scope>
</reference>
<dbReference type="PROSITE" id="PS00802">
    <property type="entry name" value="TRANSKETOLASE_2"/>
    <property type="match status" value="1"/>
</dbReference>
<organism evidence="6 7">
    <name type="scientific">Candidatus Kaiserbacteria bacterium RIFCSPHIGHO2_01_FULL_53_31</name>
    <dbReference type="NCBI Taxonomy" id="1798481"/>
    <lineage>
        <taxon>Bacteria</taxon>
        <taxon>Candidatus Kaiseribacteriota</taxon>
    </lineage>
</organism>
<dbReference type="STRING" id="1798481.A2678_02285"/>
<dbReference type="GO" id="GO:0016740">
    <property type="term" value="F:transferase activity"/>
    <property type="evidence" value="ECO:0007669"/>
    <property type="project" value="UniProtKB-KW"/>
</dbReference>
<dbReference type="FunFam" id="3.40.50.970:FF:000129">
    <property type="entry name" value="Transketolase"/>
    <property type="match status" value="1"/>
</dbReference>
<keyword evidence="4" id="KW-0786">Thiamine pyrophosphate</keyword>
<dbReference type="InterPro" id="IPR033248">
    <property type="entry name" value="Transketolase_C"/>
</dbReference>
<dbReference type="InterPro" id="IPR009014">
    <property type="entry name" value="Transketo_C/PFOR_II"/>
</dbReference>
<evidence type="ECO:0000313" key="6">
    <source>
        <dbReference type="EMBL" id="OGG48682.1"/>
    </source>
</evidence>
<dbReference type="Proteomes" id="UP000178815">
    <property type="component" value="Unassembled WGS sequence"/>
</dbReference>
<comment type="similarity">
    <text evidence="2">Belongs to the transketolase family.</text>
</comment>
<feature type="domain" description="Transketolase-like pyrimidine-binding" evidence="5">
    <location>
        <begin position="4"/>
        <end position="169"/>
    </location>
</feature>
<dbReference type="PANTHER" id="PTHR43825:SF1">
    <property type="entry name" value="TRANSKETOLASE-LIKE PYRIMIDINE-BINDING DOMAIN-CONTAINING PROTEIN"/>
    <property type="match status" value="1"/>
</dbReference>
<protein>
    <submittedName>
        <fullName evidence="6">Transketolase</fullName>
    </submittedName>
</protein>
<evidence type="ECO:0000256" key="2">
    <source>
        <dbReference type="ARBA" id="ARBA00007131"/>
    </source>
</evidence>
<dbReference type="Pfam" id="PF02779">
    <property type="entry name" value="Transket_pyr"/>
    <property type="match status" value="1"/>
</dbReference>
<dbReference type="InterPro" id="IPR051157">
    <property type="entry name" value="PDH/Transketolase"/>
</dbReference>
<sequence>MEQFPTRDGFGKGTIEAGNADPNVVVLCADLAESTRAEWFEKEFPDRFIEMGIAEQNMAALAAGLALAGKVPFMASYAAFNPGRNYEQIRTTIALNRMPVKICGMHAGVSVGPDGATHQMLEDIGMMRMLPSMTVIVPADAEEARKAVIAAAKTDGPVYIRFGRAATPVFTTSDTPFHIDKALTLWDADAPKVAILATGSLSYSALVAAQALSQEGIESIVLHVATIKPLDEETVLEAAKRAGYVVTVEEHQAMGGFGSAIAEFLSEHHPVPIKRLGIADQFGQSGSPGELLAHYGLDVLHIQDAVRAFARV</sequence>
<keyword evidence="3" id="KW-0808">Transferase</keyword>
<dbReference type="EMBL" id="MFKU01000010">
    <property type="protein sequence ID" value="OGG48682.1"/>
    <property type="molecule type" value="Genomic_DNA"/>
</dbReference>
<accession>A0A1F6CIJ7</accession>
<proteinExistence type="inferred from homology"/>
<evidence type="ECO:0000259" key="5">
    <source>
        <dbReference type="SMART" id="SM00861"/>
    </source>
</evidence>
<dbReference type="InterPro" id="IPR005475">
    <property type="entry name" value="Transketolase-like_Pyr-bd"/>
</dbReference>
<dbReference type="Gene3D" id="3.40.50.970">
    <property type="match status" value="1"/>
</dbReference>
<dbReference type="SMART" id="SM00861">
    <property type="entry name" value="Transket_pyr"/>
    <property type="match status" value="1"/>
</dbReference>
<dbReference type="AlphaFoldDB" id="A0A1F6CIJ7"/>
<dbReference type="SUPFAM" id="SSF52518">
    <property type="entry name" value="Thiamin diphosphate-binding fold (THDP-binding)"/>
    <property type="match status" value="1"/>
</dbReference>
<dbReference type="SUPFAM" id="SSF52922">
    <property type="entry name" value="TK C-terminal domain-like"/>
    <property type="match status" value="1"/>
</dbReference>
<evidence type="ECO:0000256" key="3">
    <source>
        <dbReference type="ARBA" id="ARBA00022679"/>
    </source>
</evidence>
<name>A0A1F6CIJ7_9BACT</name>
<gene>
    <name evidence="6" type="ORF">A2678_02285</name>
</gene>
<evidence type="ECO:0000313" key="7">
    <source>
        <dbReference type="Proteomes" id="UP000178815"/>
    </source>
</evidence>
<comment type="cofactor">
    <cofactor evidence="1">
        <name>thiamine diphosphate</name>
        <dbReference type="ChEBI" id="CHEBI:58937"/>
    </cofactor>
</comment>
<dbReference type="InterPro" id="IPR020826">
    <property type="entry name" value="Transketolase_BS"/>
</dbReference>
<dbReference type="InterPro" id="IPR029061">
    <property type="entry name" value="THDP-binding"/>
</dbReference>
<comment type="caution">
    <text evidence="6">The sequence shown here is derived from an EMBL/GenBank/DDBJ whole genome shotgun (WGS) entry which is preliminary data.</text>
</comment>